<dbReference type="EMBL" id="GBBK01005579">
    <property type="protein sequence ID" value="JAC18903.1"/>
    <property type="molecule type" value="mRNA"/>
</dbReference>
<name>A0A023FDF7_AMBCJ</name>
<feature type="signal peptide" evidence="2">
    <location>
        <begin position="1"/>
        <end position="22"/>
    </location>
</feature>
<keyword evidence="2" id="KW-0732">Signal</keyword>
<evidence type="ECO:0000313" key="3">
    <source>
        <dbReference type="EMBL" id="JAC18903.1"/>
    </source>
</evidence>
<sequence length="103" mass="11695">MRFTSYAALLLVASLLQCSVEACSEGKQWSFCPREGTPNGALCPGLWTRKCPWLSIQCGCPHGKYEHDNGSCVERNHCAQDDRPRKHHRVFPRRRKPSLRGRG</sequence>
<reference evidence="3" key="1">
    <citation type="submission" date="2014-03" db="EMBL/GenBank/DDBJ databases">
        <title>The sialotranscriptome of Amblyomma triste, Amblyomma parvum and Amblyomma cajennense ticks, uncovered by 454-based RNA-seq.</title>
        <authorList>
            <person name="Garcia G.R."/>
            <person name="Gardinassi L.G."/>
            <person name="Ribeiro J.M."/>
            <person name="Anatriello E."/>
            <person name="Ferreira B.R."/>
            <person name="Moreira H.N."/>
            <person name="Mafra C."/>
            <person name="Olegario M.M."/>
            <person name="Szabo P.J."/>
            <person name="Miranda-Santos I.K."/>
            <person name="Maruyama S.R."/>
        </authorList>
    </citation>
    <scope>NUCLEOTIDE SEQUENCE</scope>
    <source>
        <strain evidence="3">Uberlandia</strain>
        <tissue evidence="3">Salivary glands</tissue>
    </source>
</reference>
<evidence type="ECO:0000256" key="1">
    <source>
        <dbReference type="SAM" id="MobiDB-lite"/>
    </source>
</evidence>
<feature type="chain" id="PRO_5001515301" evidence="2">
    <location>
        <begin position="23"/>
        <end position="103"/>
    </location>
</feature>
<proteinExistence type="evidence at transcript level"/>
<accession>A0A023FDF7</accession>
<evidence type="ECO:0000256" key="2">
    <source>
        <dbReference type="SAM" id="SignalP"/>
    </source>
</evidence>
<feature type="region of interest" description="Disordered" evidence="1">
    <location>
        <begin position="81"/>
        <end position="103"/>
    </location>
</feature>
<dbReference type="AlphaFoldDB" id="A0A023FDF7"/>
<protein>
    <submittedName>
        <fullName evidence="3">Putative secreted protein</fullName>
    </submittedName>
</protein>
<feature type="compositionally biased region" description="Basic residues" evidence="1">
    <location>
        <begin position="85"/>
        <end position="103"/>
    </location>
</feature>
<organism evidence="3">
    <name type="scientific">Amblyomma cajennense</name>
    <name type="common">Cayenne tick</name>
    <name type="synonym">Acarus cajennensis</name>
    <dbReference type="NCBI Taxonomy" id="34607"/>
    <lineage>
        <taxon>Eukaryota</taxon>
        <taxon>Metazoa</taxon>
        <taxon>Ecdysozoa</taxon>
        <taxon>Arthropoda</taxon>
        <taxon>Chelicerata</taxon>
        <taxon>Arachnida</taxon>
        <taxon>Acari</taxon>
        <taxon>Parasitiformes</taxon>
        <taxon>Ixodida</taxon>
        <taxon>Ixodoidea</taxon>
        <taxon>Ixodidae</taxon>
        <taxon>Amblyomminae</taxon>
        <taxon>Amblyomma</taxon>
    </lineage>
</organism>